<dbReference type="EMBL" id="PDOA01000002">
    <property type="protein sequence ID" value="PWC30118.1"/>
    <property type="molecule type" value="Genomic_DNA"/>
</dbReference>
<dbReference type="InterPro" id="IPR006311">
    <property type="entry name" value="TAT_signal"/>
</dbReference>
<dbReference type="InterPro" id="IPR006179">
    <property type="entry name" value="5_nucleotidase/apyrase"/>
</dbReference>
<protein>
    <submittedName>
        <fullName evidence="5">Bifunctional metallophosphatase/5'-nucleotidase</fullName>
    </submittedName>
</protein>
<feature type="domain" description="Calcineurin-like phosphoesterase" evidence="3">
    <location>
        <begin position="51"/>
        <end position="267"/>
    </location>
</feature>
<dbReference type="RefSeq" id="WP_109515751.1">
    <property type="nucleotide sequence ID" value="NZ_PDOA01000002.1"/>
</dbReference>
<dbReference type="AlphaFoldDB" id="A0A2U1V874"/>
<keyword evidence="1" id="KW-0732">Signal</keyword>
<comment type="similarity">
    <text evidence="2">Belongs to the 5'-nucleotidase family.</text>
</comment>
<organism evidence="5 6">
    <name type="scientific">Teichococcus aestuarii</name>
    <dbReference type="NCBI Taxonomy" id="568898"/>
    <lineage>
        <taxon>Bacteria</taxon>
        <taxon>Pseudomonadati</taxon>
        <taxon>Pseudomonadota</taxon>
        <taxon>Alphaproteobacteria</taxon>
        <taxon>Acetobacterales</taxon>
        <taxon>Roseomonadaceae</taxon>
        <taxon>Roseomonas</taxon>
    </lineage>
</organism>
<evidence type="ECO:0000259" key="4">
    <source>
        <dbReference type="Pfam" id="PF02872"/>
    </source>
</evidence>
<comment type="caution">
    <text evidence="5">The sequence shown here is derived from an EMBL/GenBank/DDBJ whole genome shotgun (WGS) entry which is preliminary data.</text>
</comment>
<accession>A0A2U1V874</accession>
<gene>
    <name evidence="5" type="ORF">CR165_04475</name>
</gene>
<proteinExistence type="inferred from homology"/>
<dbReference type="GO" id="GO:0000166">
    <property type="term" value="F:nucleotide binding"/>
    <property type="evidence" value="ECO:0007669"/>
    <property type="project" value="UniProtKB-KW"/>
</dbReference>
<dbReference type="InterPro" id="IPR036907">
    <property type="entry name" value="5'-Nucleotdase_C_sf"/>
</dbReference>
<dbReference type="SUPFAM" id="SSF56300">
    <property type="entry name" value="Metallo-dependent phosphatases"/>
    <property type="match status" value="1"/>
</dbReference>
<evidence type="ECO:0000313" key="6">
    <source>
        <dbReference type="Proteomes" id="UP000245048"/>
    </source>
</evidence>
<dbReference type="GO" id="GO:0016787">
    <property type="term" value="F:hydrolase activity"/>
    <property type="evidence" value="ECO:0007669"/>
    <property type="project" value="UniProtKB-KW"/>
</dbReference>
<dbReference type="InterPro" id="IPR008334">
    <property type="entry name" value="5'-Nucleotdase_C"/>
</dbReference>
<keyword evidence="2" id="KW-0378">Hydrolase</keyword>
<keyword evidence="2" id="KW-0547">Nucleotide-binding</keyword>
<dbReference type="PROSITE" id="PS51318">
    <property type="entry name" value="TAT"/>
    <property type="match status" value="1"/>
</dbReference>
<dbReference type="SUPFAM" id="SSF55816">
    <property type="entry name" value="5'-nucleotidase (syn. UDP-sugar hydrolase), C-terminal domain"/>
    <property type="match status" value="1"/>
</dbReference>
<dbReference type="Gene3D" id="3.90.780.10">
    <property type="entry name" value="5'-Nucleotidase, C-terminal domain"/>
    <property type="match status" value="1"/>
</dbReference>
<dbReference type="OrthoDB" id="5469761at2"/>
<evidence type="ECO:0000313" key="5">
    <source>
        <dbReference type="EMBL" id="PWC30118.1"/>
    </source>
</evidence>
<dbReference type="GO" id="GO:0009166">
    <property type="term" value="P:nucleotide catabolic process"/>
    <property type="evidence" value="ECO:0007669"/>
    <property type="project" value="InterPro"/>
</dbReference>
<reference evidence="6" key="1">
    <citation type="submission" date="2017-10" db="EMBL/GenBank/DDBJ databases">
        <authorList>
            <person name="Toshchakov S.V."/>
            <person name="Goeva M.A."/>
        </authorList>
    </citation>
    <scope>NUCLEOTIDE SEQUENCE [LARGE SCALE GENOMIC DNA]</scope>
    <source>
        <strain evidence="6">JR1/69-1-13</strain>
    </source>
</reference>
<dbReference type="PANTHER" id="PTHR11575:SF24">
    <property type="entry name" value="5'-NUCLEOTIDASE"/>
    <property type="match status" value="1"/>
</dbReference>
<dbReference type="Gene3D" id="3.60.21.10">
    <property type="match status" value="1"/>
</dbReference>
<dbReference type="PANTHER" id="PTHR11575">
    <property type="entry name" value="5'-NUCLEOTIDASE-RELATED"/>
    <property type="match status" value="1"/>
</dbReference>
<dbReference type="Pfam" id="PF00149">
    <property type="entry name" value="Metallophos"/>
    <property type="match status" value="1"/>
</dbReference>
<dbReference type="InterPro" id="IPR004843">
    <property type="entry name" value="Calcineurin-like_PHP"/>
</dbReference>
<dbReference type="Proteomes" id="UP000245048">
    <property type="component" value="Unassembled WGS sequence"/>
</dbReference>
<dbReference type="PRINTS" id="PR01607">
    <property type="entry name" value="APYRASEFAMLY"/>
</dbReference>
<name>A0A2U1V874_9PROT</name>
<dbReference type="Pfam" id="PF02872">
    <property type="entry name" value="5_nucleotid_C"/>
    <property type="match status" value="1"/>
</dbReference>
<keyword evidence="6" id="KW-1185">Reference proteome</keyword>
<dbReference type="InterPro" id="IPR029052">
    <property type="entry name" value="Metallo-depent_PP-like"/>
</dbReference>
<evidence type="ECO:0000256" key="2">
    <source>
        <dbReference type="RuleBase" id="RU362119"/>
    </source>
</evidence>
<sequence>MPPDSPAPSPAAPARPGLPRRALLRVAPLGLALALPALRRPRAEAAARLALLHLNDFHARHEGQQPSGAACAPGRDCLGGSARLATALAEARAEAAAAGRAVLQLDAGDQFTGSLYHTAHGGLAEAAVQRATGCEAMALGNHEFDHGPQGLLRYAAAVEFPLLSANLDARRMPALAARIRPSALFERGGARIGVIGLTTETTPRASSPGPDLAFTDAQEAAARQAAVLRAQGAGTILVLSHLGLASDLALAAAVPGLDLIVGGHSHTLLADGLPGAEGPHPLLADGPDRAVRIVQAGSYGRWLGRLSLDLAADGRVLAHGGAVRPVTAALAEDAAVAALLAGFAAPLAALRASPAGPGAPGLTPEGCRGGECALGNLVADAMLAAEPEAEIALTNGGGLRAGLPEGMISRGAVLEALPFGNTLAFLVLRGADLRAALEIGLSRAGSGGAFPQVAGMALRIRPQAPVGERVAAVTIGGRPLEPERAYRLVTNDFLRRGGDGYLPFRDRALMARDNGLPMDEAVARHLAAGGAARAATEGRIRAE</sequence>
<evidence type="ECO:0000256" key="1">
    <source>
        <dbReference type="ARBA" id="ARBA00022729"/>
    </source>
</evidence>
<feature type="domain" description="5'-Nucleotidase C-terminal" evidence="4">
    <location>
        <begin position="363"/>
        <end position="501"/>
    </location>
</feature>
<evidence type="ECO:0000259" key="3">
    <source>
        <dbReference type="Pfam" id="PF00149"/>
    </source>
</evidence>